<dbReference type="Proteomes" id="UP000029066">
    <property type="component" value="Unassembled WGS sequence"/>
</dbReference>
<feature type="domain" description="IrrE N-terminal-like" evidence="1">
    <location>
        <begin position="11"/>
        <end position="115"/>
    </location>
</feature>
<dbReference type="Gene3D" id="1.10.10.2910">
    <property type="match status" value="1"/>
</dbReference>
<proteinExistence type="predicted"/>
<sequence length="127" mass="14570">MDYWTLEHEARSLGIHVRERQLQPNVCGRYYEAARLILIDEELPDYGKTCTLAHELVHARHHDPGCGAGYRKAESRARRETALMLVNPVEYALAERLYDGDSYLIACELGLTVQVVNDYKKLLHDSL</sequence>
<dbReference type="OrthoDB" id="4727201at2"/>
<organism evidence="2 3">
    <name type="scientific">Bifidobacterium saguini DSM 23967</name>
    <dbReference type="NCBI Taxonomy" id="1437607"/>
    <lineage>
        <taxon>Bacteria</taxon>
        <taxon>Bacillati</taxon>
        <taxon>Actinomycetota</taxon>
        <taxon>Actinomycetes</taxon>
        <taxon>Bifidobacteriales</taxon>
        <taxon>Bifidobacteriaceae</taxon>
        <taxon>Bifidobacterium</taxon>
    </lineage>
</organism>
<accession>A0A087DAC5</accession>
<evidence type="ECO:0000313" key="2">
    <source>
        <dbReference type="EMBL" id="KFI92475.1"/>
    </source>
</evidence>
<evidence type="ECO:0000313" key="3">
    <source>
        <dbReference type="Proteomes" id="UP000029066"/>
    </source>
</evidence>
<evidence type="ECO:0000259" key="1">
    <source>
        <dbReference type="Pfam" id="PF06114"/>
    </source>
</evidence>
<dbReference type="InterPro" id="IPR010359">
    <property type="entry name" value="IrrE_HExxH"/>
</dbReference>
<name>A0A087DAC5_9BIFI</name>
<dbReference type="STRING" id="1437607.BISA_0877"/>
<dbReference type="Pfam" id="PF06114">
    <property type="entry name" value="Peptidase_M78"/>
    <property type="match status" value="1"/>
</dbReference>
<dbReference type="RefSeq" id="WP_033891110.1">
    <property type="nucleotide sequence ID" value="NZ_JDUT01000010.1"/>
</dbReference>
<gene>
    <name evidence="2" type="ORF">BISA_0877</name>
</gene>
<reference evidence="2 3" key="1">
    <citation type="submission" date="2014-03" db="EMBL/GenBank/DDBJ databases">
        <title>Genomics of Bifidobacteria.</title>
        <authorList>
            <person name="Ventura M."/>
            <person name="Milani C."/>
            <person name="Lugli G.A."/>
        </authorList>
    </citation>
    <scope>NUCLEOTIDE SEQUENCE [LARGE SCALE GENOMIC DNA]</scope>
    <source>
        <strain evidence="2 3">DSM 23967</strain>
    </source>
</reference>
<dbReference type="EMBL" id="JGZN01000008">
    <property type="protein sequence ID" value="KFI92475.1"/>
    <property type="molecule type" value="Genomic_DNA"/>
</dbReference>
<comment type="caution">
    <text evidence="2">The sequence shown here is derived from an EMBL/GenBank/DDBJ whole genome shotgun (WGS) entry which is preliminary data.</text>
</comment>
<protein>
    <recommendedName>
        <fullName evidence="1">IrrE N-terminal-like domain-containing protein</fullName>
    </recommendedName>
</protein>
<dbReference type="AlphaFoldDB" id="A0A087DAC5"/>